<keyword evidence="3 10" id="KW-0032">Aminotransferase</keyword>
<dbReference type="InterPro" id="IPR004839">
    <property type="entry name" value="Aminotransferase_I/II_large"/>
</dbReference>
<evidence type="ECO:0000256" key="1">
    <source>
        <dbReference type="ARBA" id="ARBA00001933"/>
    </source>
</evidence>
<dbReference type="PANTHER" id="PTHR46577:SF1">
    <property type="entry name" value="HTH-TYPE TRANSCRIPTIONAL REGULATORY PROTEIN GABR"/>
    <property type="match status" value="1"/>
</dbReference>
<dbReference type="CDD" id="cd00609">
    <property type="entry name" value="AAT_like"/>
    <property type="match status" value="1"/>
</dbReference>
<dbReference type="GO" id="GO:0008483">
    <property type="term" value="F:transaminase activity"/>
    <property type="evidence" value="ECO:0007669"/>
    <property type="project" value="UniProtKB-KW"/>
</dbReference>
<evidence type="ECO:0000256" key="6">
    <source>
        <dbReference type="ARBA" id="ARBA00023125"/>
    </source>
</evidence>
<dbReference type="SMART" id="SM00345">
    <property type="entry name" value="HTH_GNTR"/>
    <property type="match status" value="1"/>
</dbReference>
<dbReference type="PROSITE" id="PS50949">
    <property type="entry name" value="HTH_GNTR"/>
    <property type="match status" value="1"/>
</dbReference>
<evidence type="ECO:0000256" key="7">
    <source>
        <dbReference type="ARBA" id="ARBA00023163"/>
    </source>
</evidence>
<comment type="cofactor">
    <cofactor evidence="1">
        <name>pyridoxal 5'-phosphate</name>
        <dbReference type="ChEBI" id="CHEBI:597326"/>
    </cofactor>
</comment>
<keyword evidence="3 10" id="KW-0808">Transferase</keyword>
<dbReference type="Gene3D" id="1.10.10.10">
    <property type="entry name" value="Winged helix-like DNA-binding domain superfamily/Winged helix DNA-binding domain"/>
    <property type="match status" value="1"/>
</dbReference>
<comment type="caution">
    <text evidence="10">The sequence shown here is derived from an EMBL/GenBank/DDBJ whole genome shotgun (WGS) entry which is preliminary data.</text>
</comment>
<dbReference type="InterPro" id="IPR036390">
    <property type="entry name" value="WH_DNA-bd_sf"/>
</dbReference>
<dbReference type="CDD" id="cd07377">
    <property type="entry name" value="WHTH_GntR"/>
    <property type="match status" value="1"/>
</dbReference>
<name>A0ABV6DGN2_9BACL</name>
<sequence>MNVQIPYHSYVELYPTKLLALYHALRDSVVDGRFGAASRLPSTRELAKMYGLSRGTVSQAYEMLAAEGYLSSEKGSGTYVAYRDEAGAEGSGASRERAYGAAVGKLGPGDSPVRAAAGDETNGNGFAATNGGADGGRDEAVYARSAESLAGRVDRNAGGLGYGFAVQEEGPGMADDKRGVRLSAWGQRVAALPALRMPAAAPGGVDFGRFVPDVTGFPREAWRRCLYAEARELSGLAGGGERAEPLGSPELRAAIARYLRRARGIRALPEHVAVTGGSMQALALVAQLLLGPEETAVAELPAFRGVRQAVRASGARCIDAPVDAQGIVPADWDARLLFVTPARQFPTGAVLSLSRRQQLLRWADEREAVIVEDDYDSEFRHRGKSFEPLKVLDRSERVVYVGSFTKTLLPGTRIGYAVLPPSLAAPFARAQQLIAGPYPVNLLEQRALAAFMDAGEYERHLRRMKRIYSRKFHVLAQLLQARLSTWFDWVESDAGLHLFGWWRGDEASYLAYRERCRSAGIGWAEAEMDTEALQKLYHDPHNQETSRNPHQKHNQESTQDPHGKHDQETGRDPHKMPPEQLQPASPQTSLQPPHLRRRGIYLNFAHLCEDELRRGVELMARCADPANLI</sequence>
<protein>
    <submittedName>
        <fullName evidence="10">PLP-dependent aminotransferase family protein</fullName>
    </submittedName>
</protein>
<evidence type="ECO:0000256" key="5">
    <source>
        <dbReference type="ARBA" id="ARBA00023015"/>
    </source>
</evidence>
<dbReference type="SUPFAM" id="SSF53383">
    <property type="entry name" value="PLP-dependent transferases"/>
    <property type="match status" value="1"/>
</dbReference>
<dbReference type="InterPro" id="IPR015424">
    <property type="entry name" value="PyrdxlP-dep_Trfase"/>
</dbReference>
<evidence type="ECO:0000256" key="3">
    <source>
        <dbReference type="ARBA" id="ARBA00022576"/>
    </source>
</evidence>
<dbReference type="EMBL" id="JBHLWN010000022">
    <property type="protein sequence ID" value="MFC0211797.1"/>
    <property type="molecule type" value="Genomic_DNA"/>
</dbReference>
<keyword evidence="5" id="KW-0805">Transcription regulation</keyword>
<dbReference type="Pfam" id="PF00392">
    <property type="entry name" value="GntR"/>
    <property type="match status" value="1"/>
</dbReference>
<accession>A0ABV6DGN2</accession>
<keyword evidence="4" id="KW-0663">Pyridoxal phosphate</keyword>
<dbReference type="SUPFAM" id="SSF46785">
    <property type="entry name" value="Winged helix' DNA-binding domain"/>
    <property type="match status" value="1"/>
</dbReference>
<reference evidence="10 11" key="1">
    <citation type="submission" date="2024-09" db="EMBL/GenBank/DDBJ databases">
        <authorList>
            <person name="Sun Q."/>
            <person name="Mori K."/>
        </authorList>
    </citation>
    <scope>NUCLEOTIDE SEQUENCE [LARGE SCALE GENOMIC DNA]</scope>
    <source>
        <strain evidence="10 11">CCM 7759</strain>
    </source>
</reference>
<dbReference type="RefSeq" id="WP_377468797.1">
    <property type="nucleotide sequence ID" value="NZ_JBHLWN010000022.1"/>
</dbReference>
<evidence type="ECO:0000256" key="2">
    <source>
        <dbReference type="ARBA" id="ARBA00005384"/>
    </source>
</evidence>
<keyword evidence="7" id="KW-0804">Transcription</keyword>
<evidence type="ECO:0000313" key="11">
    <source>
        <dbReference type="Proteomes" id="UP001589776"/>
    </source>
</evidence>
<organism evidence="10 11">
    <name type="scientific">Paenibacillus chartarius</name>
    <dbReference type="NCBI Taxonomy" id="747481"/>
    <lineage>
        <taxon>Bacteria</taxon>
        <taxon>Bacillati</taxon>
        <taxon>Bacillota</taxon>
        <taxon>Bacilli</taxon>
        <taxon>Bacillales</taxon>
        <taxon>Paenibacillaceae</taxon>
        <taxon>Paenibacillus</taxon>
    </lineage>
</organism>
<keyword evidence="6" id="KW-0238">DNA-binding</keyword>
<proteinExistence type="inferred from homology"/>
<dbReference type="Pfam" id="PF00155">
    <property type="entry name" value="Aminotran_1_2"/>
    <property type="match status" value="1"/>
</dbReference>
<feature type="region of interest" description="Disordered" evidence="8">
    <location>
        <begin position="540"/>
        <end position="594"/>
    </location>
</feature>
<dbReference type="InterPro" id="IPR051446">
    <property type="entry name" value="HTH_trans_reg/aminotransferase"/>
</dbReference>
<dbReference type="Proteomes" id="UP001589776">
    <property type="component" value="Unassembled WGS sequence"/>
</dbReference>
<evidence type="ECO:0000259" key="9">
    <source>
        <dbReference type="PROSITE" id="PS50949"/>
    </source>
</evidence>
<gene>
    <name evidence="10" type="ORF">ACFFK0_04895</name>
</gene>
<dbReference type="InterPro" id="IPR015421">
    <property type="entry name" value="PyrdxlP-dep_Trfase_major"/>
</dbReference>
<feature type="compositionally biased region" description="Basic and acidic residues" evidence="8">
    <location>
        <begin position="553"/>
        <end position="577"/>
    </location>
</feature>
<dbReference type="InterPro" id="IPR036388">
    <property type="entry name" value="WH-like_DNA-bd_sf"/>
</dbReference>
<keyword evidence="11" id="KW-1185">Reference proteome</keyword>
<dbReference type="PRINTS" id="PR00035">
    <property type="entry name" value="HTHGNTR"/>
</dbReference>
<evidence type="ECO:0000256" key="4">
    <source>
        <dbReference type="ARBA" id="ARBA00022898"/>
    </source>
</evidence>
<dbReference type="InterPro" id="IPR000524">
    <property type="entry name" value="Tscrpt_reg_HTH_GntR"/>
</dbReference>
<comment type="similarity">
    <text evidence="2">In the C-terminal section; belongs to the class-I pyridoxal-phosphate-dependent aminotransferase family.</text>
</comment>
<dbReference type="PANTHER" id="PTHR46577">
    <property type="entry name" value="HTH-TYPE TRANSCRIPTIONAL REGULATORY PROTEIN GABR"/>
    <property type="match status" value="1"/>
</dbReference>
<evidence type="ECO:0000313" key="10">
    <source>
        <dbReference type="EMBL" id="MFC0211797.1"/>
    </source>
</evidence>
<feature type="compositionally biased region" description="Polar residues" evidence="8">
    <location>
        <begin position="582"/>
        <end position="591"/>
    </location>
</feature>
<dbReference type="Gene3D" id="3.40.640.10">
    <property type="entry name" value="Type I PLP-dependent aspartate aminotransferase-like (Major domain)"/>
    <property type="match status" value="1"/>
</dbReference>
<evidence type="ECO:0000256" key="8">
    <source>
        <dbReference type="SAM" id="MobiDB-lite"/>
    </source>
</evidence>
<feature type="domain" description="HTH gntR-type" evidence="9">
    <location>
        <begin position="15"/>
        <end position="83"/>
    </location>
</feature>